<protein>
    <submittedName>
        <fullName evidence="1">Uncharacterized protein</fullName>
    </submittedName>
</protein>
<sequence length="243" mass="28329">MLSAIEITEGFGKIMTGYLLVMDQSEIVRKSKYIDTILYNGANIVIHVFTMHVYSNQCLENIYKQCCSAYVCYLEYIEQLDKANLANNLYISDISIFVYKLTLGELTNNANENVDFCNQPIIDLVVKTWNTLLAWNSSISFNARLAICDIHLTKYAKLFHKIAESQVFLDYLGTIQEKWTMDDNVYFAFLNEYYRCLYKLHNANLLPDYSHVSEKILLFCIQYHLEDKPTEENIRSIVKRLVV</sequence>
<dbReference type="EMBL" id="MN739958">
    <property type="protein sequence ID" value="QHT79995.1"/>
    <property type="molecule type" value="Genomic_DNA"/>
</dbReference>
<organism evidence="1">
    <name type="scientific">viral metagenome</name>
    <dbReference type="NCBI Taxonomy" id="1070528"/>
    <lineage>
        <taxon>unclassified sequences</taxon>
        <taxon>metagenomes</taxon>
        <taxon>organismal metagenomes</taxon>
    </lineage>
</organism>
<evidence type="ECO:0000313" key="1">
    <source>
        <dbReference type="EMBL" id="QHT79995.1"/>
    </source>
</evidence>
<name>A0A6C0HIL5_9ZZZZ</name>
<proteinExistence type="predicted"/>
<dbReference type="AlphaFoldDB" id="A0A6C0HIL5"/>
<reference evidence="1" key="1">
    <citation type="journal article" date="2020" name="Nature">
        <title>Giant virus diversity and host interactions through global metagenomics.</title>
        <authorList>
            <person name="Schulz F."/>
            <person name="Roux S."/>
            <person name="Paez-Espino D."/>
            <person name="Jungbluth S."/>
            <person name="Walsh D.A."/>
            <person name="Denef V.J."/>
            <person name="McMahon K.D."/>
            <person name="Konstantinidis K.T."/>
            <person name="Eloe-Fadrosh E.A."/>
            <person name="Kyrpides N.C."/>
            <person name="Woyke T."/>
        </authorList>
    </citation>
    <scope>NUCLEOTIDE SEQUENCE</scope>
    <source>
        <strain evidence="1">GVMAG-M-3300023184-105</strain>
    </source>
</reference>
<accession>A0A6C0HIL5</accession>